<dbReference type="PROSITE" id="PS51154">
    <property type="entry name" value="MACRO"/>
    <property type="match status" value="1"/>
</dbReference>
<sequence>MSTPAITLFDHNDALCAAWREAFADVPDVTVAHTSLTDLPAHDVLVTAGNSHAIMDGGLDLAVRDLLGQHVQDRVQWQAAASLGGTIPVGACVTVRTGHERFPWLVYAPTMRTPQTIPPSNVLLATLAVLTNPYDDAQHTIAIPGLGAGAGGLAPDVVARTMRTAWDLTRGAR</sequence>
<proteinExistence type="predicted"/>
<dbReference type="Proteomes" id="UP000292118">
    <property type="component" value="Chromosome"/>
</dbReference>
<dbReference type="KEGG" id="xya:ET471_08205"/>
<dbReference type="EMBL" id="CP035493">
    <property type="protein sequence ID" value="QAY70017.1"/>
    <property type="molecule type" value="Genomic_DNA"/>
</dbReference>
<dbReference type="InterPro" id="IPR002589">
    <property type="entry name" value="Macro_dom"/>
</dbReference>
<accession>A0A4P6F9H7</accession>
<dbReference type="SMART" id="SM00506">
    <property type="entry name" value="A1pp"/>
    <property type="match status" value="1"/>
</dbReference>
<dbReference type="OrthoDB" id="1336276at2"/>
<name>A0A4P6F9H7_9MICO</name>
<dbReference type="InterPro" id="IPR043472">
    <property type="entry name" value="Macro_dom-like"/>
</dbReference>
<evidence type="ECO:0000259" key="1">
    <source>
        <dbReference type="PROSITE" id="PS51154"/>
    </source>
</evidence>
<dbReference type="RefSeq" id="WP_129187530.1">
    <property type="nucleotide sequence ID" value="NZ_CP035493.1"/>
</dbReference>
<feature type="domain" description="Macro" evidence="1">
    <location>
        <begin position="16"/>
        <end position="173"/>
    </location>
</feature>
<reference evidence="2 3" key="1">
    <citation type="submission" date="2019-01" db="EMBL/GenBank/DDBJ databases">
        <title>Genome sequencing of strain FW10M-9.</title>
        <authorList>
            <person name="Heo J."/>
            <person name="Kim S.-J."/>
            <person name="Kim J.-S."/>
            <person name="Hong S.-B."/>
            <person name="Kwon S.-W."/>
        </authorList>
    </citation>
    <scope>NUCLEOTIDE SEQUENCE [LARGE SCALE GENOMIC DNA]</scope>
    <source>
        <strain evidence="2 3">FW10M-9</strain>
    </source>
</reference>
<evidence type="ECO:0000313" key="3">
    <source>
        <dbReference type="Proteomes" id="UP000292118"/>
    </source>
</evidence>
<gene>
    <name evidence="2" type="ORF">ET471_08205</name>
</gene>
<keyword evidence="3" id="KW-1185">Reference proteome</keyword>
<organism evidence="2 3">
    <name type="scientific">Xylanimonas protaetiae</name>
    <dbReference type="NCBI Taxonomy" id="2509457"/>
    <lineage>
        <taxon>Bacteria</taxon>
        <taxon>Bacillati</taxon>
        <taxon>Actinomycetota</taxon>
        <taxon>Actinomycetes</taxon>
        <taxon>Micrococcales</taxon>
        <taxon>Promicromonosporaceae</taxon>
        <taxon>Xylanimonas</taxon>
    </lineage>
</organism>
<evidence type="ECO:0000313" key="2">
    <source>
        <dbReference type="EMBL" id="QAY70017.1"/>
    </source>
</evidence>
<dbReference type="Gene3D" id="3.40.220.10">
    <property type="entry name" value="Leucine Aminopeptidase, subunit E, domain 1"/>
    <property type="match status" value="1"/>
</dbReference>
<protein>
    <recommendedName>
        <fullName evidence="1">Macro domain-containing protein</fullName>
    </recommendedName>
</protein>
<dbReference type="Pfam" id="PF01661">
    <property type="entry name" value="Macro"/>
    <property type="match status" value="1"/>
</dbReference>
<dbReference type="AlphaFoldDB" id="A0A4P6F9H7"/>
<dbReference type="SUPFAM" id="SSF52949">
    <property type="entry name" value="Macro domain-like"/>
    <property type="match status" value="1"/>
</dbReference>